<accession>A0A6A4QAY3</accession>
<dbReference type="EMBL" id="WOCE01000007">
    <property type="protein sequence ID" value="KAE9610822.1"/>
    <property type="molecule type" value="Genomic_DNA"/>
</dbReference>
<evidence type="ECO:0000256" key="1">
    <source>
        <dbReference type="SAM" id="MobiDB-lite"/>
    </source>
</evidence>
<comment type="caution">
    <text evidence="2">The sequence shown here is derived from an EMBL/GenBank/DDBJ whole genome shotgun (WGS) entry which is preliminary data.</text>
</comment>
<organism evidence="2 3">
    <name type="scientific">Lupinus albus</name>
    <name type="common">White lupine</name>
    <name type="synonym">Lupinus termis</name>
    <dbReference type="NCBI Taxonomy" id="3870"/>
    <lineage>
        <taxon>Eukaryota</taxon>
        <taxon>Viridiplantae</taxon>
        <taxon>Streptophyta</taxon>
        <taxon>Embryophyta</taxon>
        <taxon>Tracheophyta</taxon>
        <taxon>Spermatophyta</taxon>
        <taxon>Magnoliopsida</taxon>
        <taxon>eudicotyledons</taxon>
        <taxon>Gunneridae</taxon>
        <taxon>Pentapetalae</taxon>
        <taxon>rosids</taxon>
        <taxon>fabids</taxon>
        <taxon>Fabales</taxon>
        <taxon>Fabaceae</taxon>
        <taxon>Papilionoideae</taxon>
        <taxon>50 kb inversion clade</taxon>
        <taxon>genistoids sensu lato</taxon>
        <taxon>core genistoids</taxon>
        <taxon>Genisteae</taxon>
        <taxon>Lupinus</taxon>
    </lineage>
</organism>
<dbReference type="Proteomes" id="UP000447434">
    <property type="component" value="Chromosome 7"/>
</dbReference>
<evidence type="ECO:0000313" key="3">
    <source>
        <dbReference type="Proteomes" id="UP000447434"/>
    </source>
</evidence>
<keyword evidence="3" id="KW-1185">Reference proteome</keyword>
<reference evidence="3" key="1">
    <citation type="journal article" date="2020" name="Nat. Commun.">
        <title>Genome sequence of the cluster root forming white lupin.</title>
        <authorList>
            <person name="Hufnagel B."/>
            <person name="Marques A."/>
            <person name="Soriano A."/>
            <person name="Marques L."/>
            <person name="Divol F."/>
            <person name="Doumas P."/>
            <person name="Sallet E."/>
            <person name="Mancinotti D."/>
            <person name="Carrere S."/>
            <person name="Marande W."/>
            <person name="Arribat S."/>
            <person name="Keller J."/>
            <person name="Huneau C."/>
            <person name="Blein T."/>
            <person name="Aime D."/>
            <person name="Laguerre M."/>
            <person name="Taylor J."/>
            <person name="Schubert V."/>
            <person name="Nelson M."/>
            <person name="Geu-Flores F."/>
            <person name="Crespi M."/>
            <person name="Gallardo-Guerrero K."/>
            <person name="Delaux P.-M."/>
            <person name="Salse J."/>
            <person name="Berges H."/>
            <person name="Guyot R."/>
            <person name="Gouzy J."/>
            <person name="Peret B."/>
        </authorList>
    </citation>
    <scope>NUCLEOTIDE SEQUENCE [LARGE SCALE GENOMIC DNA]</scope>
    <source>
        <strain evidence="3">cv. Amiga</strain>
    </source>
</reference>
<evidence type="ECO:0000313" key="2">
    <source>
        <dbReference type="EMBL" id="KAE9610822.1"/>
    </source>
</evidence>
<dbReference type="OrthoDB" id="1668162at2759"/>
<dbReference type="AlphaFoldDB" id="A0A6A4QAY3"/>
<feature type="region of interest" description="Disordered" evidence="1">
    <location>
        <begin position="1"/>
        <end position="53"/>
    </location>
</feature>
<sequence>MINERTMVSSAHRFPVPVNPLLPQPLNRMLPQPLPGLYGKPHYSSSYDDSPPP</sequence>
<gene>
    <name evidence="2" type="ORF">Lalb_Chr07g0190791</name>
</gene>
<feature type="compositionally biased region" description="Low complexity" evidence="1">
    <location>
        <begin position="41"/>
        <end position="53"/>
    </location>
</feature>
<name>A0A6A4QAY3_LUPAL</name>
<proteinExistence type="predicted"/>
<protein>
    <submittedName>
        <fullName evidence="2">Uncharacterized protein</fullName>
    </submittedName>
</protein>